<feature type="domain" description="FAD dependent oxidoreductase central" evidence="5">
    <location>
        <begin position="369"/>
        <end position="424"/>
    </location>
</feature>
<evidence type="ECO:0000259" key="2">
    <source>
        <dbReference type="Pfam" id="PF01266"/>
    </source>
</evidence>
<comment type="caution">
    <text evidence="6">The sequence shown here is derived from an EMBL/GenBank/DDBJ whole genome shotgun (WGS) entry which is preliminary data.</text>
</comment>
<dbReference type="PANTHER" id="PTHR43757">
    <property type="entry name" value="AMINOMETHYLTRANSFERASE"/>
    <property type="match status" value="1"/>
</dbReference>
<dbReference type="Gene3D" id="3.30.9.10">
    <property type="entry name" value="D-Amino Acid Oxidase, subunit A, domain 2"/>
    <property type="match status" value="1"/>
</dbReference>
<gene>
    <name evidence="6" type="ORF">NM203_21440</name>
</gene>
<dbReference type="Gene3D" id="3.50.50.60">
    <property type="entry name" value="FAD/NAD(P)-binding domain"/>
    <property type="match status" value="1"/>
</dbReference>
<dbReference type="Pfam" id="PF16350">
    <property type="entry name" value="FAO_M"/>
    <property type="match status" value="1"/>
</dbReference>
<dbReference type="InterPro" id="IPR013977">
    <property type="entry name" value="GcvT_C"/>
</dbReference>
<dbReference type="SUPFAM" id="SSF103025">
    <property type="entry name" value="Folate-binding domain"/>
    <property type="match status" value="1"/>
</dbReference>
<name>A0ABT1M7I7_9MYCO</name>
<evidence type="ECO:0000259" key="3">
    <source>
        <dbReference type="Pfam" id="PF01571"/>
    </source>
</evidence>
<keyword evidence="7" id="KW-1185">Reference proteome</keyword>
<dbReference type="InterPro" id="IPR027266">
    <property type="entry name" value="TrmE/GcvT-like"/>
</dbReference>
<dbReference type="InterPro" id="IPR029043">
    <property type="entry name" value="GcvT/YgfZ_C"/>
</dbReference>
<evidence type="ECO:0000259" key="4">
    <source>
        <dbReference type="Pfam" id="PF08669"/>
    </source>
</evidence>
<dbReference type="SUPFAM" id="SSF54373">
    <property type="entry name" value="FAD-linked reductases, C-terminal domain"/>
    <property type="match status" value="1"/>
</dbReference>
<dbReference type="InterPro" id="IPR032503">
    <property type="entry name" value="FAO_M"/>
</dbReference>
<evidence type="ECO:0000313" key="6">
    <source>
        <dbReference type="EMBL" id="MCP9274762.1"/>
    </source>
</evidence>
<proteinExistence type="inferred from homology"/>
<dbReference type="Proteomes" id="UP001651690">
    <property type="component" value="Unassembled WGS sequence"/>
</dbReference>
<dbReference type="InterPro" id="IPR006076">
    <property type="entry name" value="FAD-dep_OxRdtase"/>
</dbReference>
<dbReference type="Pfam" id="PF01571">
    <property type="entry name" value="GCV_T"/>
    <property type="match status" value="1"/>
</dbReference>
<dbReference type="EMBL" id="JANDBD010000009">
    <property type="protein sequence ID" value="MCP9274762.1"/>
    <property type="molecule type" value="Genomic_DNA"/>
</dbReference>
<dbReference type="InterPro" id="IPR006222">
    <property type="entry name" value="GCVT_N"/>
</dbReference>
<reference evidence="6 7" key="1">
    <citation type="submission" date="2022-06" db="EMBL/GenBank/DDBJ databases">
        <title>Mycolicibacterium sp. CAU 1645 isolated from seawater.</title>
        <authorList>
            <person name="Kim W."/>
        </authorList>
    </citation>
    <scope>NUCLEOTIDE SEQUENCE [LARGE SCALE GENOMIC DNA]</scope>
    <source>
        <strain evidence="6 7">CAU 1645</strain>
    </source>
</reference>
<dbReference type="RefSeq" id="WP_255062443.1">
    <property type="nucleotide sequence ID" value="NZ_JANDBD010000009.1"/>
</dbReference>
<dbReference type="InterPro" id="IPR028896">
    <property type="entry name" value="GcvT/YgfZ/DmdA"/>
</dbReference>
<dbReference type="Gene3D" id="3.30.70.1400">
    <property type="entry name" value="Aminomethyltransferase beta-barrel domains"/>
    <property type="match status" value="1"/>
</dbReference>
<dbReference type="SUPFAM" id="SSF101790">
    <property type="entry name" value="Aminomethyltransferase beta-barrel domain"/>
    <property type="match status" value="1"/>
</dbReference>
<dbReference type="SUPFAM" id="SSF51905">
    <property type="entry name" value="FAD/NAD(P)-binding domain"/>
    <property type="match status" value="1"/>
</dbReference>
<dbReference type="InterPro" id="IPR036188">
    <property type="entry name" value="FAD/NAD-bd_sf"/>
</dbReference>
<protein>
    <submittedName>
        <fullName evidence="6">FAD-dependent oxidoreductase</fullName>
    </submittedName>
</protein>
<organism evidence="6 7">
    <name type="scientific">Mycolicibacterium arenosum</name>
    <dbReference type="NCBI Taxonomy" id="2952157"/>
    <lineage>
        <taxon>Bacteria</taxon>
        <taxon>Bacillati</taxon>
        <taxon>Actinomycetota</taxon>
        <taxon>Actinomycetes</taxon>
        <taxon>Mycobacteriales</taxon>
        <taxon>Mycobacteriaceae</taxon>
        <taxon>Mycolicibacterium</taxon>
    </lineage>
</organism>
<dbReference type="PANTHER" id="PTHR43757:SF2">
    <property type="entry name" value="AMINOMETHYLTRANSFERASE, MITOCHONDRIAL"/>
    <property type="match status" value="1"/>
</dbReference>
<accession>A0ABT1M7I7</accession>
<evidence type="ECO:0000259" key="5">
    <source>
        <dbReference type="Pfam" id="PF16350"/>
    </source>
</evidence>
<dbReference type="Gene3D" id="3.30.1360.120">
    <property type="entry name" value="Probable tRNA modification gtpase trme, domain 1"/>
    <property type="match status" value="1"/>
</dbReference>
<feature type="domain" description="GCVT N-terminal" evidence="3">
    <location>
        <begin position="426"/>
        <end position="709"/>
    </location>
</feature>
<sequence>MTQPKVVIIGAGIVGTSLADELTTRGCTDVTVLDRGSMFTTGGSTSHAPGLVFQTNGSKTMSEFARYTVEKFVGLGAFNQLGGLEIATTEARLTDLHRRLGWAQSWGIPGELVNPAQCRELHPLLDVDRVLGGFHTPTDGLAKAVLAATAQADRATSLGARFLGDQEVVEVLQRGGRVTGVRTAAGDEFAADVVVSAAGFWGAQLGATVGLTVPLVPMAHQFAKTGQLAELRRDGQAPDAAVLPILRYQDKDLYYREYGDRLGIGYYGHRPMPVDMATLLTDTAGEAMPSMLPFTEDDFAPAWTASTDLLPALGDSKVEEGFNGIFSFTPDGMSIMGEHRDLPGFWVAEAVWVTHSAGVAKAMAEWILDGAPSVDVHECDLYRFEEPAKSPEFILTTSSQAFVEVYDIIHPHEYRREPRDLRVSPFHARQRELGAFFFEGGCWERPAWYEANAPLIAELSADGVAFPERDDWSNRFYSPISIAEARWTRQHVALYDMTPLTRYEVSGPGACEFLQRMTTNNVDKSVGSVTYTLLLDETGGVRSDLTVARLAADLYQVGANGPLDMDWLTRHLPESGVTLRDITGGTCCIGVWGPRARDLVAPVCAADISHGAFGYFRAIRTFIGSVPVTMMRVSYVGELGWEIYASAEHGAKLWDLLFEAGREHRAIAAGRIAFNSLRLEKGYRSWGTDMTAEHHPGPAGVGFAVSKKKADFLGKAALDGAAEPSKVLRSIVFDAPDAVVLGKEPVSVDGVVVGYVTSAGYSATIGRTIAYAWLPAGVGVGDAVNVAYLTTSHTATVHAEPVVDPDMTLIRR</sequence>
<dbReference type="Gene3D" id="2.40.30.110">
    <property type="entry name" value="Aminomethyltransferase beta-barrel domains"/>
    <property type="match status" value="1"/>
</dbReference>
<evidence type="ECO:0000313" key="7">
    <source>
        <dbReference type="Proteomes" id="UP001651690"/>
    </source>
</evidence>
<dbReference type="Pfam" id="PF01266">
    <property type="entry name" value="DAO"/>
    <property type="match status" value="1"/>
</dbReference>
<feature type="domain" description="Aminomethyltransferase C-terminal" evidence="4">
    <location>
        <begin position="727"/>
        <end position="804"/>
    </location>
</feature>
<evidence type="ECO:0000256" key="1">
    <source>
        <dbReference type="ARBA" id="ARBA00008609"/>
    </source>
</evidence>
<comment type="similarity">
    <text evidence="1">Belongs to the GcvT family.</text>
</comment>
<feature type="domain" description="FAD dependent oxidoreductase" evidence="2">
    <location>
        <begin position="5"/>
        <end position="366"/>
    </location>
</feature>
<dbReference type="Pfam" id="PF08669">
    <property type="entry name" value="GCV_T_C"/>
    <property type="match status" value="1"/>
</dbReference>